<dbReference type="Gene3D" id="3.30.450.80">
    <property type="entry name" value="Transcription factor LuxR-like, autoinducer-binding domain"/>
    <property type="match status" value="1"/>
</dbReference>
<dbReference type="InterPro" id="IPR016032">
    <property type="entry name" value="Sig_transdc_resp-reg_C-effctor"/>
</dbReference>
<feature type="domain" description="HTH luxR-type" evidence="4">
    <location>
        <begin position="164"/>
        <end position="229"/>
    </location>
</feature>
<dbReference type="Proteomes" id="UP000277498">
    <property type="component" value="Unassembled WGS sequence"/>
</dbReference>
<dbReference type="Pfam" id="PF00196">
    <property type="entry name" value="GerE"/>
    <property type="match status" value="1"/>
</dbReference>
<dbReference type="InterPro" id="IPR036388">
    <property type="entry name" value="WH-like_DNA-bd_sf"/>
</dbReference>
<dbReference type="SUPFAM" id="SSF75516">
    <property type="entry name" value="Pheromone-binding domain of LuxR-like quorum-sensing transcription factors"/>
    <property type="match status" value="1"/>
</dbReference>
<proteinExistence type="predicted"/>
<dbReference type="PROSITE" id="PS50043">
    <property type="entry name" value="HTH_LUXR_2"/>
    <property type="match status" value="1"/>
</dbReference>
<dbReference type="PRINTS" id="PR00038">
    <property type="entry name" value="HTHLUXR"/>
</dbReference>
<dbReference type="PANTHER" id="PTHR44688:SF16">
    <property type="entry name" value="DNA-BINDING TRANSCRIPTIONAL ACTIVATOR DEVR_DOSR"/>
    <property type="match status" value="1"/>
</dbReference>
<evidence type="ECO:0000313" key="5">
    <source>
        <dbReference type="EMBL" id="VDC20181.1"/>
    </source>
</evidence>
<dbReference type="InterPro" id="IPR036693">
    <property type="entry name" value="TF_LuxR_autoind-bd_dom_sf"/>
</dbReference>
<keyword evidence="3" id="KW-0804">Transcription</keyword>
<dbReference type="EMBL" id="UXAW01000033">
    <property type="protein sequence ID" value="VDC20181.1"/>
    <property type="molecule type" value="Genomic_DNA"/>
</dbReference>
<evidence type="ECO:0000256" key="2">
    <source>
        <dbReference type="ARBA" id="ARBA00023125"/>
    </source>
</evidence>
<keyword evidence="6" id="KW-1185">Reference proteome</keyword>
<keyword evidence="2" id="KW-0238">DNA-binding</keyword>
<dbReference type="CDD" id="cd06170">
    <property type="entry name" value="LuxR_C_like"/>
    <property type="match status" value="1"/>
</dbReference>
<dbReference type="GO" id="GO:0003677">
    <property type="term" value="F:DNA binding"/>
    <property type="evidence" value="ECO:0007669"/>
    <property type="project" value="UniProtKB-KW"/>
</dbReference>
<evidence type="ECO:0000256" key="1">
    <source>
        <dbReference type="ARBA" id="ARBA00023015"/>
    </source>
</evidence>
<dbReference type="InterPro" id="IPR005143">
    <property type="entry name" value="TF_LuxR_autoind-bd_dom"/>
</dbReference>
<accession>A0A3P5WKA5</accession>
<organism evidence="5 6">
    <name type="scientific">Pseudogemmobacter humi</name>
    <dbReference type="NCBI Taxonomy" id="2483812"/>
    <lineage>
        <taxon>Bacteria</taxon>
        <taxon>Pseudomonadati</taxon>
        <taxon>Pseudomonadota</taxon>
        <taxon>Alphaproteobacteria</taxon>
        <taxon>Rhodobacterales</taxon>
        <taxon>Paracoccaceae</taxon>
        <taxon>Pseudogemmobacter</taxon>
    </lineage>
</organism>
<dbReference type="InterPro" id="IPR000792">
    <property type="entry name" value="Tscrpt_reg_LuxR_C"/>
</dbReference>
<gene>
    <name evidence="5" type="primary">esaR</name>
    <name evidence="5" type="ORF">XINFAN_00360</name>
</gene>
<keyword evidence="1" id="KW-0805">Transcription regulation</keyword>
<reference evidence="5 6" key="1">
    <citation type="submission" date="2018-11" db="EMBL/GenBank/DDBJ databases">
        <authorList>
            <person name="Criscuolo A."/>
        </authorList>
    </citation>
    <scope>NUCLEOTIDE SEQUENCE [LARGE SCALE GENOMIC DNA]</scope>
    <source>
        <strain evidence="5">ACIP111625</strain>
    </source>
</reference>
<name>A0A3P5WKA5_9RHOB</name>
<dbReference type="Pfam" id="PF03472">
    <property type="entry name" value="Autoind_bind"/>
    <property type="match status" value="1"/>
</dbReference>
<dbReference type="PANTHER" id="PTHR44688">
    <property type="entry name" value="DNA-BINDING TRANSCRIPTIONAL ACTIVATOR DEVR_DOSR"/>
    <property type="match status" value="1"/>
</dbReference>
<evidence type="ECO:0000259" key="4">
    <source>
        <dbReference type="PROSITE" id="PS50043"/>
    </source>
</evidence>
<dbReference type="Gene3D" id="1.10.10.10">
    <property type="entry name" value="Winged helix-like DNA-binding domain superfamily/Winged helix DNA-binding domain"/>
    <property type="match status" value="1"/>
</dbReference>
<evidence type="ECO:0000256" key="3">
    <source>
        <dbReference type="ARBA" id="ARBA00023163"/>
    </source>
</evidence>
<dbReference type="GO" id="GO:0006355">
    <property type="term" value="P:regulation of DNA-templated transcription"/>
    <property type="evidence" value="ECO:0007669"/>
    <property type="project" value="InterPro"/>
</dbReference>
<dbReference type="AlphaFoldDB" id="A0A3P5WKA5"/>
<dbReference type="SUPFAM" id="SSF46894">
    <property type="entry name" value="C-terminal effector domain of the bipartite response regulators"/>
    <property type="match status" value="1"/>
</dbReference>
<protein>
    <submittedName>
        <fullName evidence="5">Transcriptional activator protein EsaR</fullName>
    </submittedName>
</protein>
<sequence>MMHLIDLSELTAQRGRFDFFLEQVRSRFGFDHVAYLGANPVAGTMHGYVTYPEEWKRLYIQKAFHLIDPTLTIAQRSISPVDWSRLEQTENFRKVFNIAHDFGITSHGLTIPVRGPYGDTGMLSVTLDTSGHEWKGRIASAIGELQSIAVHMHDAVMNSDAFSNVLRHSLLSSREIEILQWTAAGKTQQDIADILGISHRTVEVHLRSAREKLYSLTTPQAIARAIALHLIYPI</sequence>
<dbReference type="SMART" id="SM00421">
    <property type="entry name" value="HTH_LUXR"/>
    <property type="match status" value="1"/>
</dbReference>
<evidence type="ECO:0000313" key="6">
    <source>
        <dbReference type="Proteomes" id="UP000277498"/>
    </source>
</evidence>